<comment type="caution">
    <text evidence="3">The sequence shown here is derived from an EMBL/GenBank/DDBJ whole genome shotgun (WGS) entry which is preliminary data.</text>
</comment>
<evidence type="ECO:0000259" key="1">
    <source>
        <dbReference type="Pfam" id="PF14231"/>
    </source>
</evidence>
<dbReference type="RefSeq" id="WP_248682841.1">
    <property type="nucleotide sequence ID" value="NZ_JALPRY010000010.1"/>
</dbReference>
<dbReference type="Pfam" id="PF14232">
    <property type="entry name" value="DUF4334"/>
    <property type="match status" value="1"/>
</dbReference>
<sequence length="184" mass="20526">MTRQTPAQALERFEALSPVDPAQMVGLWRGTGLPTGHPLDGVLENLGWFGKRFTADGRADALLFTAGERRLVPVDPKYVPLRLAVRLSGFGRTGAARNLFSHLKLRFRAEETVASVKTLAFRGMLSAAMVYDKQPIIDHFRLIDGNRLMGVMTIEWDERFYFFELARVEEAGAAAPRPVTNPKP</sequence>
<dbReference type="EMBL" id="JALPRY010000010">
    <property type="protein sequence ID" value="MCK8780176.1"/>
    <property type="molecule type" value="Genomic_DNA"/>
</dbReference>
<evidence type="ECO:0000259" key="2">
    <source>
        <dbReference type="Pfam" id="PF14232"/>
    </source>
</evidence>
<gene>
    <name evidence="3" type="ORF">M0654_09285</name>
</gene>
<dbReference type="Proteomes" id="UP001202827">
    <property type="component" value="Unassembled WGS sequence"/>
</dbReference>
<name>A0ABT0IQN2_9HYPH</name>
<reference evidence="3 4" key="1">
    <citation type="submission" date="2022-04" db="EMBL/GenBank/DDBJ databases">
        <title>Rhizobium coralii sp. nov., isolated from coral Turbinaria peltata.</title>
        <authorList>
            <person name="Sun H."/>
        </authorList>
    </citation>
    <scope>NUCLEOTIDE SEQUENCE [LARGE SCALE GENOMIC DNA]</scope>
    <source>
        <strain evidence="3 4">NTR19</strain>
    </source>
</reference>
<feature type="domain" description="GXWXG" evidence="1">
    <location>
        <begin position="12"/>
        <end position="65"/>
    </location>
</feature>
<dbReference type="Gene3D" id="2.40.128.580">
    <property type="entry name" value="GXWXG domain"/>
    <property type="match status" value="1"/>
</dbReference>
<dbReference type="InterPro" id="IPR025951">
    <property type="entry name" value="GXWXG_dom"/>
</dbReference>
<dbReference type="InterPro" id="IPR025568">
    <property type="entry name" value="DUF4334"/>
</dbReference>
<accession>A0ABT0IQN2</accession>
<protein>
    <submittedName>
        <fullName evidence="3">DUF4334 domain-containing protein</fullName>
    </submittedName>
</protein>
<evidence type="ECO:0000313" key="4">
    <source>
        <dbReference type="Proteomes" id="UP001202827"/>
    </source>
</evidence>
<organism evidence="3 4">
    <name type="scientific">Neorhizobium turbinariae</name>
    <dbReference type="NCBI Taxonomy" id="2937795"/>
    <lineage>
        <taxon>Bacteria</taxon>
        <taxon>Pseudomonadati</taxon>
        <taxon>Pseudomonadota</taxon>
        <taxon>Alphaproteobacteria</taxon>
        <taxon>Hyphomicrobiales</taxon>
        <taxon>Rhizobiaceae</taxon>
        <taxon>Rhizobium/Agrobacterium group</taxon>
        <taxon>Neorhizobium</taxon>
    </lineage>
</organism>
<feature type="domain" description="DUF4334" evidence="2">
    <location>
        <begin position="114"/>
        <end position="167"/>
    </location>
</feature>
<keyword evidence="4" id="KW-1185">Reference proteome</keyword>
<dbReference type="Pfam" id="PF14231">
    <property type="entry name" value="GXWXG"/>
    <property type="match status" value="1"/>
</dbReference>
<evidence type="ECO:0000313" key="3">
    <source>
        <dbReference type="EMBL" id="MCK8780176.1"/>
    </source>
</evidence>
<proteinExistence type="predicted"/>